<dbReference type="EMBL" id="MU393594">
    <property type="protein sequence ID" value="KAI4860228.1"/>
    <property type="molecule type" value="Genomic_DNA"/>
</dbReference>
<proteinExistence type="predicted"/>
<organism evidence="1 2">
    <name type="scientific">Hypoxylon rubiginosum</name>
    <dbReference type="NCBI Taxonomy" id="110542"/>
    <lineage>
        <taxon>Eukaryota</taxon>
        <taxon>Fungi</taxon>
        <taxon>Dikarya</taxon>
        <taxon>Ascomycota</taxon>
        <taxon>Pezizomycotina</taxon>
        <taxon>Sordariomycetes</taxon>
        <taxon>Xylariomycetidae</taxon>
        <taxon>Xylariales</taxon>
        <taxon>Hypoxylaceae</taxon>
        <taxon>Hypoxylon</taxon>
    </lineage>
</organism>
<keyword evidence="2" id="KW-1185">Reference proteome</keyword>
<sequence>MSSVWSNQPFKALYTVFFVLKLVVLVPLVSLRYSLRAARSSPEWSLRVCVLAVFTREFFDYYARTRSHGLAAVQAAHVKANSQFSLAEVADPSLYSALLAPGAAKPAPVGGLWFPGPPTPETDLRHEKVVLHFPGGAFVLAFGTPTSGKDVAGVMTRHLKATRTFVAQYRLSTDDSTRFPAALQDLVTFYCHILSLGLDPKNVILSGDSAAGNLVIALLRYLEDLRSPRLPLPGGAMLWSPWVHVTAEAGRDYAGCRNSDKDVLTASVLQWGADAYLPRGKPTADTLPFISPLHHPFRTSVPLFINAGGSEAFFDSAKDFAREMAEVRGNRIRFHATDLSPHNLLMSHKGLGMNHQMEVAAKDAYSFFN</sequence>
<accession>A0ACB9YLJ5</accession>
<dbReference type="Proteomes" id="UP001497700">
    <property type="component" value="Unassembled WGS sequence"/>
</dbReference>
<gene>
    <name evidence="1" type="ORF">F4820DRAFT_118475</name>
</gene>
<comment type="caution">
    <text evidence="1">The sequence shown here is derived from an EMBL/GenBank/DDBJ whole genome shotgun (WGS) entry which is preliminary data.</text>
</comment>
<evidence type="ECO:0000313" key="2">
    <source>
        <dbReference type="Proteomes" id="UP001497700"/>
    </source>
</evidence>
<reference evidence="1 2" key="1">
    <citation type="journal article" date="2022" name="New Phytol.">
        <title>Ecological generalism drives hyperdiversity of secondary metabolite gene clusters in xylarialean endophytes.</title>
        <authorList>
            <person name="Franco M.E.E."/>
            <person name="Wisecaver J.H."/>
            <person name="Arnold A.E."/>
            <person name="Ju Y.M."/>
            <person name="Slot J.C."/>
            <person name="Ahrendt S."/>
            <person name="Moore L.P."/>
            <person name="Eastman K.E."/>
            <person name="Scott K."/>
            <person name="Konkel Z."/>
            <person name="Mondo S.J."/>
            <person name="Kuo A."/>
            <person name="Hayes R.D."/>
            <person name="Haridas S."/>
            <person name="Andreopoulos B."/>
            <person name="Riley R."/>
            <person name="LaButti K."/>
            <person name="Pangilinan J."/>
            <person name="Lipzen A."/>
            <person name="Amirebrahimi M."/>
            <person name="Yan J."/>
            <person name="Adam C."/>
            <person name="Keymanesh K."/>
            <person name="Ng V."/>
            <person name="Louie K."/>
            <person name="Northen T."/>
            <person name="Drula E."/>
            <person name="Henrissat B."/>
            <person name="Hsieh H.M."/>
            <person name="Youens-Clark K."/>
            <person name="Lutzoni F."/>
            <person name="Miadlikowska J."/>
            <person name="Eastwood D.C."/>
            <person name="Hamelin R.C."/>
            <person name="Grigoriev I.V."/>
            <person name="U'Ren J.M."/>
        </authorList>
    </citation>
    <scope>NUCLEOTIDE SEQUENCE [LARGE SCALE GENOMIC DNA]</scope>
    <source>
        <strain evidence="1 2">CBS 119005</strain>
    </source>
</reference>
<protein>
    <submittedName>
        <fullName evidence="1">Alpha/beta-hydrolase</fullName>
    </submittedName>
</protein>
<name>A0ACB9YLJ5_9PEZI</name>
<evidence type="ECO:0000313" key="1">
    <source>
        <dbReference type="EMBL" id="KAI4860228.1"/>
    </source>
</evidence>